<evidence type="ECO:0000256" key="1">
    <source>
        <dbReference type="SAM" id="Phobius"/>
    </source>
</evidence>
<protein>
    <submittedName>
        <fullName evidence="2">Uncharacterized protein</fullName>
    </submittedName>
</protein>
<sequence length="90" mass="10037">MTEITDLLSVGLAVIAAAFALAITWTSFRTLRETRSTTHRYAFGGFLFLTGGILIEELMLRFSSVHLHTVHGLESLLFVIGFGFLYLSIR</sequence>
<evidence type="ECO:0000313" key="3">
    <source>
        <dbReference type="Proteomes" id="UP001139494"/>
    </source>
</evidence>
<accession>A0A9R1CSD9</accession>
<feature type="transmembrane region" description="Helical" evidence="1">
    <location>
        <begin position="7"/>
        <end position="28"/>
    </location>
</feature>
<dbReference type="Proteomes" id="UP001139494">
    <property type="component" value="Unassembled WGS sequence"/>
</dbReference>
<dbReference type="Pfam" id="PF24365">
    <property type="entry name" value="DUF7521"/>
    <property type="match status" value="1"/>
</dbReference>
<dbReference type="RefSeq" id="WP_256028960.1">
    <property type="nucleotide sequence ID" value="NZ_JAHLKM010000004.1"/>
</dbReference>
<keyword evidence="1" id="KW-0812">Transmembrane</keyword>
<feature type="transmembrane region" description="Helical" evidence="1">
    <location>
        <begin position="72"/>
        <end position="89"/>
    </location>
</feature>
<keyword evidence="1" id="KW-1133">Transmembrane helix</keyword>
<organism evidence="2 3">
    <name type="scientific">Natronomonas aquatica</name>
    <dbReference type="NCBI Taxonomy" id="2841590"/>
    <lineage>
        <taxon>Archaea</taxon>
        <taxon>Methanobacteriati</taxon>
        <taxon>Methanobacteriota</taxon>
        <taxon>Stenosarchaea group</taxon>
        <taxon>Halobacteria</taxon>
        <taxon>Halobacteriales</taxon>
        <taxon>Natronomonadaceae</taxon>
        <taxon>Natronomonas</taxon>
    </lineage>
</organism>
<dbReference type="EMBL" id="JAHLKM010000004">
    <property type="protein sequence ID" value="MCQ4332985.1"/>
    <property type="molecule type" value="Genomic_DNA"/>
</dbReference>
<gene>
    <name evidence="2" type="ORF">KM295_05620</name>
</gene>
<name>A0A9R1CSD9_9EURY</name>
<evidence type="ECO:0000313" key="2">
    <source>
        <dbReference type="EMBL" id="MCQ4332985.1"/>
    </source>
</evidence>
<reference evidence="2" key="1">
    <citation type="journal article" date="2023" name="Front. Microbiol.">
        <title>Genomic-based phylogenetic and metabolic analyses of the genus Natronomonas, and description of Natronomonas aquatica sp. nov.</title>
        <authorList>
            <person name="Garcia-Roldan A."/>
            <person name="Duran-Viseras A."/>
            <person name="de la Haba R.R."/>
            <person name="Corral P."/>
            <person name="Sanchez-Porro C."/>
            <person name="Ventosa A."/>
        </authorList>
    </citation>
    <scope>NUCLEOTIDE SEQUENCE</scope>
    <source>
        <strain evidence="2">F2-12</strain>
    </source>
</reference>
<comment type="caution">
    <text evidence="2">The sequence shown here is derived from an EMBL/GenBank/DDBJ whole genome shotgun (WGS) entry which is preliminary data.</text>
</comment>
<dbReference type="InterPro" id="IPR055943">
    <property type="entry name" value="DUF7521"/>
</dbReference>
<proteinExistence type="predicted"/>
<keyword evidence="1" id="KW-0472">Membrane</keyword>
<keyword evidence="3" id="KW-1185">Reference proteome</keyword>
<dbReference type="AlphaFoldDB" id="A0A9R1CSD9"/>
<feature type="transmembrane region" description="Helical" evidence="1">
    <location>
        <begin position="40"/>
        <end position="60"/>
    </location>
</feature>